<keyword evidence="9" id="KW-1185">Reference proteome</keyword>
<dbReference type="GO" id="GO:0004803">
    <property type="term" value="F:transposase activity"/>
    <property type="evidence" value="ECO:0007669"/>
    <property type="project" value="InterPro"/>
</dbReference>
<dbReference type="GO" id="GO:0003677">
    <property type="term" value="F:DNA binding"/>
    <property type="evidence" value="ECO:0007669"/>
    <property type="project" value="UniProtKB-KW"/>
</dbReference>
<comment type="similarity">
    <text evidence="2">Belongs to the transposase 11 family.</text>
</comment>
<dbReference type="EMBL" id="LFTY01000002">
    <property type="protein sequence ID" value="KMW57270.1"/>
    <property type="molecule type" value="Genomic_DNA"/>
</dbReference>
<dbReference type="AlphaFoldDB" id="A0A0J9E3B6"/>
<evidence type="ECO:0000259" key="6">
    <source>
        <dbReference type="Pfam" id="PF01609"/>
    </source>
</evidence>
<evidence type="ECO:0000256" key="2">
    <source>
        <dbReference type="ARBA" id="ARBA00010075"/>
    </source>
</evidence>
<evidence type="ECO:0000256" key="1">
    <source>
        <dbReference type="ARBA" id="ARBA00003544"/>
    </source>
</evidence>
<keyword evidence="3" id="KW-0815">Transposition</keyword>
<dbReference type="Proteomes" id="UP000037178">
    <property type="component" value="Unassembled WGS sequence"/>
</dbReference>
<accession>A0A0J9E3B6</accession>
<protein>
    <submittedName>
        <fullName evidence="8">ISMca7, transposase</fullName>
    </submittedName>
</protein>
<feature type="domain" description="Transposase InsH N-terminal" evidence="7">
    <location>
        <begin position="2"/>
        <end position="37"/>
    </location>
</feature>
<proteinExistence type="inferred from homology"/>
<evidence type="ECO:0000313" key="9">
    <source>
        <dbReference type="Proteomes" id="UP000037178"/>
    </source>
</evidence>
<comment type="function">
    <text evidence="1">Involved in the transposition of the insertion sequence IS5.</text>
</comment>
<evidence type="ECO:0000313" key="8">
    <source>
        <dbReference type="EMBL" id="KMW57270.1"/>
    </source>
</evidence>
<evidence type="ECO:0000256" key="5">
    <source>
        <dbReference type="ARBA" id="ARBA00023172"/>
    </source>
</evidence>
<dbReference type="InterPro" id="IPR002559">
    <property type="entry name" value="Transposase_11"/>
</dbReference>
<dbReference type="Pfam" id="PF01609">
    <property type="entry name" value="DDE_Tnp_1"/>
    <property type="match status" value="1"/>
</dbReference>
<comment type="caution">
    <text evidence="8">The sequence shown here is derived from an EMBL/GenBank/DDBJ whole genome shotgun (WGS) entry which is preliminary data.</text>
</comment>
<evidence type="ECO:0000256" key="3">
    <source>
        <dbReference type="ARBA" id="ARBA00022578"/>
    </source>
</evidence>
<dbReference type="InterPro" id="IPR008490">
    <property type="entry name" value="Transposase_InsH_N"/>
</dbReference>
<keyword evidence="4" id="KW-0238">DNA-binding</keyword>
<gene>
    <name evidence="8" type="ORF">AIOL_002231</name>
</gene>
<dbReference type="STRING" id="1675527.AIOL_002231"/>
<evidence type="ECO:0000256" key="4">
    <source>
        <dbReference type="ARBA" id="ARBA00023125"/>
    </source>
</evidence>
<dbReference type="Pfam" id="PF05598">
    <property type="entry name" value="DUF772"/>
    <property type="match status" value="1"/>
</dbReference>
<sequence>MKLEAQLARDLLFRKFCRLELDQGVPQASTLGRFRARLRDRLEAVVAEVVAQLEAARVVLAEGRVAIVDATVVEAARSGLRKRDPGAGSAVKVTVKGRKQAVWGWQAFVNCDEDGYIRRVAVSAGNRAEVDSLEALVAGDESALYADAAYIGPRTRALLARRGMADRVQRRGARGHPLSDENKARNVEIGVTRGRVEAIFGHWKRHWGLRRTRFLGEAKMMTVTTLAAIGWNLHKGARFRRLYG</sequence>
<evidence type="ECO:0000259" key="7">
    <source>
        <dbReference type="Pfam" id="PF05598"/>
    </source>
</evidence>
<reference evidence="8 9" key="1">
    <citation type="submission" date="2015-06" db="EMBL/GenBank/DDBJ databases">
        <title>Draft genome sequence of an Alphaproteobacteria species associated to the Mediterranean sponge Oscarella lobularis.</title>
        <authorList>
            <person name="Jourda C."/>
            <person name="Santini S."/>
            <person name="Claverie J.-M."/>
        </authorList>
    </citation>
    <scope>NUCLEOTIDE SEQUENCE [LARGE SCALE GENOMIC DNA]</scope>
    <source>
        <strain evidence="8">IGS</strain>
    </source>
</reference>
<name>A0A0J9E3B6_9RHOB</name>
<dbReference type="GO" id="GO:0006313">
    <property type="term" value="P:DNA transposition"/>
    <property type="evidence" value="ECO:0007669"/>
    <property type="project" value="InterPro"/>
</dbReference>
<feature type="domain" description="Transposase IS4-like" evidence="6">
    <location>
        <begin position="63"/>
        <end position="233"/>
    </location>
</feature>
<dbReference type="PANTHER" id="PTHR35604">
    <property type="entry name" value="TRANSPOSASE INSH FOR INSERTION SEQUENCE ELEMENT IS5A-RELATED"/>
    <property type="match status" value="1"/>
</dbReference>
<dbReference type="PATRIC" id="fig|1675527.3.peg.2346"/>
<dbReference type="PANTHER" id="PTHR35604:SF2">
    <property type="entry name" value="TRANSPOSASE INSH FOR INSERTION SEQUENCE ELEMENT IS5A-RELATED"/>
    <property type="match status" value="1"/>
</dbReference>
<keyword evidence="5" id="KW-0233">DNA recombination</keyword>
<dbReference type="NCBIfam" id="NF033581">
    <property type="entry name" value="transpos_IS5_4"/>
    <property type="match status" value="1"/>
</dbReference>
<organism evidence="8 9">
    <name type="scientific">Candidatus Rhodobacter oscarellae</name>
    <dbReference type="NCBI Taxonomy" id="1675527"/>
    <lineage>
        <taxon>Bacteria</taxon>
        <taxon>Pseudomonadati</taxon>
        <taxon>Pseudomonadota</taxon>
        <taxon>Alphaproteobacteria</taxon>
        <taxon>Rhodobacterales</taxon>
        <taxon>Rhodobacter group</taxon>
        <taxon>Rhodobacter</taxon>
    </lineage>
</organism>
<dbReference type="InterPro" id="IPR047959">
    <property type="entry name" value="Transpos_IS5"/>
</dbReference>